<evidence type="ECO:0000313" key="3">
    <source>
        <dbReference type="Proteomes" id="UP000224266"/>
    </source>
</evidence>
<dbReference type="GeneID" id="60325453"/>
<feature type="compositionally biased region" description="Basic and acidic residues" evidence="1">
    <location>
        <begin position="114"/>
        <end position="123"/>
    </location>
</feature>
<evidence type="ECO:0000256" key="1">
    <source>
        <dbReference type="SAM" id="MobiDB-lite"/>
    </source>
</evidence>
<feature type="region of interest" description="Disordered" evidence="1">
    <location>
        <begin position="85"/>
        <end position="123"/>
    </location>
</feature>
<organism evidence="2 3">
    <name type="scientific">Mycobacterium phage SirPhilip</name>
    <dbReference type="NCBI Taxonomy" id="2015824"/>
    <lineage>
        <taxon>Viruses</taxon>
        <taxon>Duplodnaviria</taxon>
        <taxon>Heunggongvirae</taxon>
        <taxon>Uroviricota</taxon>
        <taxon>Caudoviricetes</taxon>
        <taxon>Weiservirinae</taxon>
        <taxon>Anayavirus</taxon>
        <taxon>Anayavirus sirphilip</taxon>
    </lineage>
</organism>
<reference evidence="3" key="1">
    <citation type="submission" date="2017-06" db="EMBL/GenBank/DDBJ databases">
        <authorList>
            <person name="Kim H.J."/>
            <person name="Triplett B.A."/>
        </authorList>
    </citation>
    <scope>NUCLEOTIDE SEQUENCE [LARGE SCALE GENOMIC DNA]</scope>
</reference>
<accession>A0A222ZLE8</accession>
<name>A0A222ZLE8_9CAUD</name>
<evidence type="ECO:0000313" key="2">
    <source>
        <dbReference type="EMBL" id="ASR85288.1"/>
    </source>
</evidence>
<proteinExistence type="predicted"/>
<dbReference type="KEGG" id="vg:60325453"/>
<sequence length="123" mass="12981">MMAHISVDAGRQQGKTTALLDVAIANARRGLVVDFWSQGHRMSENAFQLARDLVPPTDEGVTFSAVNGAQAIRYPSGGGVQFKAGGSGKRYGYTPPGADMEVIDGSGRSGSISRPDKDDRSVI</sequence>
<gene>
    <name evidence="2" type="primary">86</name>
    <name evidence="2" type="ORF">SEA_SIRPHILIP_86</name>
</gene>
<dbReference type="RefSeq" id="YP_009953970.1">
    <property type="nucleotide sequence ID" value="NC_051627.1"/>
</dbReference>
<dbReference type="EMBL" id="MF324911">
    <property type="protein sequence ID" value="ASR85288.1"/>
    <property type="molecule type" value="Genomic_DNA"/>
</dbReference>
<protein>
    <submittedName>
        <fullName evidence="2">Uncharacterized protein</fullName>
    </submittedName>
</protein>
<keyword evidence="3" id="KW-1185">Reference proteome</keyword>
<dbReference type="Proteomes" id="UP000224266">
    <property type="component" value="Segment"/>
</dbReference>